<evidence type="ECO:0000313" key="3">
    <source>
        <dbReference type="Proteomes" id="UP000274131"/>
    </source>
</evidence>
<reference evidence="4" key="1">
    <citation type="submission" date="2017-02" db="UniProtKB">
        <authorList>
            <consortium name="WormBaseParasite"/>
        </authorList>
    </citation>
    <scope>IDENTIFICATION</scope>
</reference>
<feature type="compositionally biased region" description="Basic residues" evidence="1">
    <location>
        <begin position="104"/>
        <end position="116"/>
    </location>
</feature>
<protein>
    <submittedName>
        <fullName evidence="2 4">Uncharacterized protein</fullName>
    </submittedName>
</protein>
<reference evidence="2 3" key="2">
    <citation type="submission" date="2018-10" db="EMBL/GenBank/DDBJ databases">
        <authorList>
            <consortium name="Pathogen Informatics"/>
        </authorList>
    </citation>
    <scope>NUCLEOTIDE SEQUENCE [LARGE SCALE GENOMIC DNA]</scope>
</reference>
<gene>
    <name evidence="2" type="ORF">EVEC_LOCUS9569</name>
</gene>
<proteinExistence type="predicted"/>
<dbReference type="EMBL" id="UXUI01010144">
    <property type="protein sequence ID" value="VDD94818.1"/>
    <property type="molecule type" value="Genomic_DNA"/>
</dbReference>
<feature type="region of interest" description="Disordered" evidence="1">
    <location>
        <begin position="95"/>
        <end position="116"/>
    </location>
</feature>
<dbReference type="WBParaSite" id="EVEC_0001022601-mRNA-1">
    <property type="protein sequence ID" value="EVEC_0001022601-mRNA-1"/>
    <property type="gene ID" value="EVEC_0001022601"/>
</dbReference>
<dbReference type="STRING" id="51028.A0A0N4VHC5"/>
<evidence type="ECO:0000256" key="1">
    <source>
        <dbReference type="SAM" id="MobiDB-lite"/>
    </source>
</evidence>
<organism evidence="4">
    <name type="scientific">Enterobius vermicularis</name>
    <name type="common">Human pinworm</name>
    <dbReference type="NCBI Taxonomy" id="51028"/>
    <lineage>
        <taxon>Eukaryota</taxon>
        <taxon>Metazoa</taxon>
        <taxon>Ecdysozoa</taxon>
        <taxon>Nematoda</taxon>
        <taxon>Chromadorea</taxon>
        <taxon>Rhabditida</taxon>
        <taxon>Spirurina</taxon>
        <taxon>Oxyuridomorpha</taxon>
        <taxon>Oxyuroidea</taxon>
        <taxon>Oxyuridae</taxon>
        <taxon>Enterobius</taxon>
    </lineage>
</organism>
<evidence type="ECO:0000313" key="2">
    <source>
        <dbReference type="EMBL" id="VDD94818.1"/>
    </source>
</evidence>
<dbReference type="AlphaFoldDB" id="A0A0N4VHC5"/>
<dbReference type="Proteomes" id="UP000274131">
    <property type="component" value="Unassembled WGS sequence"/>
</dbReference>
<evidence type="ECO:0000313" key="4">
    <source>
        <dbReference type="WBParaSite" id="EVEC_0001022601-mRNA-1"/>
    </source>
</evidence>
<keyword evidence="3" id="KW-1185">Reference proteome</keyword>
<name>A0A0N4VHC5_ENTVE</name>
<sequence>MRSRDGSSPKLVSAIVRATLEHPVGFGQKLALRCVQEGLTTFAACLTKEGVKNLSEQSRFCPGTLFGFQMNVSNEKSVEEGRKFVENRLRSSNLDLNLDGSGRPSRRRVAERRRRRRKNKIFPNTWSVADNYYQEDKLHMKEEAWTALEPESKKISKRKKSRC</sequence>
<accession>A0A0N4VHC5</accession>